<reference evidence="8 9" key="1">
    <citation type="submission" date="2018-10" db="EMBL/GenBank/DDBJ databases">
        <title>Genomic Encyclopedia of Archaeal and Bacterial Type Strains, Phase II (KMG-II): from individual species to whole genera.</title>
        <authorList>
            <person name="Goeker M."/>
        </authorList>
    </citation>
    <scope>NUCLEOTIDE SEQUENCE [LARGE SCALE GENOMIC DNA]</scope>
    <source>
        <strain evidence="8 9">RP-AC37</strain>
    </source>
</reference>
<dbReference type="PANTHER" id="PTHR43133">
    <property type="entry name" value="RNA POLYMERASE ECF-TYPE SIGMA FACTO"/>
    <property type="match status" value="1"/>
</dbReference>
<protein>
    <submittedName>
        <fullName evidence="8">RNA polymerase sigma-70 factor (ECF subfamily)</fullName>
    </submittedName>
</protein>
<evidence type="ECO:0000313" key="8">
    <source>
        <dbReference type="EMBL" id="RKS75637.1"/>
    </source>
</evidence>
<dbReference type="Proteomes" id="UP000281955">
    <property type="component" value="Unassembled WGS sequence"/>
</dbReference>
<dbReference type="Pfam" id="PF08281">
    <property type="entry name" value="Sigma70_r4_2"/>
    <property type="match status" value="1"/>
</dbReference>
<dbReference type="GO" id="GO:0016987">
    <property type="term" value="F:sigma factor activity"/>
    <property type="evidence" value="ECO:0007669"/>
    <property type="project" value="UniProtKB-KW"/>
</dbReference>
<feature type="domain" description="RNA polymerase sigma-70 region 2" evidence="6">
    <location>
        <begin position="11"/>
        <end position="77"/>
    </location>
</feature>
<keyword evidence="3" id="KW-0731">Sigma factor</keyword>
<dbReference type="PANTHER" id="PTHR43133:SF50">
    <property type="entry name" value="ECF RNA POLYMERASE SIGMA FACTOR SIGM"/>
    <property type="match status" value="1"/>
</dbReference>
<dbReference type="InterPro" id="IPR013325">
    <property type="entry name" value="RNA_pol_sigma_r2"/>
</dbReference>
<feature type="domain" description="RNA polymerase sigma factor 70 region 4 type 2" evidence="7">
    <location>
        <begin position="103"/>
        <end position="154"/>
    </location>
</feature>
<evidence type="ECO:0000313" key="9">
    <source>
        <dbReference type="Proteomes" id="UP000281955"/>
    </source>
</evidence>
<dbReference type="RefSeq" id="WP_121193383.1">
    <property type="nucleotide sequence ID" value="NZ_RBWV01000011.1"/>
</dbReference>
<proteinExistence type="inferred from homology"/>
<dbReference type="OrthoDB" id="3777963at2"/>
<dbReference type="NCBIfam" id="TIGR02937">
    <property type="entry name" value="sigma70-ECF"/>
    <property type="match status" value="1"/>
</dbReference>
<evidence type="ECO:0000256" key="1">
    <source>
        <dbReference type="ARBA" id="ARBA00010641"/>
    </source>
</evidence>
<comment type="similarity">
    <text evidence="1">Belongs to the sigma-70 factor family. ECF subfamily.</text>
</comment>
<accession>A0A420XQW7</accession>
<dbReference type="GO" id="GO:0003677">
    <property type="term" value="F:DNA binding"/>
    <property type="evidence" value="ECO:0007669"/>
    <property type="project" value="UniProtKB-KW"/>
</dbReference>
<dbReference type="Gene3D" id="1.10.10.10">
    <property type="entry name" value="Winged helix-like DNA-binding domain superfamily/Winged helix DNA-binding domain"/>
    <property type="match status" value="1"/>
</dbReference>
<name>A0A420XQW7_9ACTN</name>
<dbReference type="SUPFAM" id="SSF88946">
    <property type="entry name" value="Sigma2 domain of RNA polymerase sigma factors"/>
    <property type="match status" value="1"/>
</dbReference>
<gene>
    <name evidence="8" type="ORF">CLV35_2114</name>
</gene>
<keyword evidence="4" id="KW-0238">DNA-binding</keyword>
<comment type="caution">
    <text evidence="8">The sequence shown here is derived from an EMBL/GenBank/DDBJ whole genome shotgun (WGS) entry which is preliminary data.</text>
</comment>
<dbReference type="Pfam" id="PF04542">
    <property type="entry name" value="Sigma70_r2"/>
    <property type="match status" value="1"/>
</dbReference>
<dbReference type="EMBL" id="RBWV01000011">
    <property type="protein sequence ID" value="RKS75637.1"/>
    <property type="molecule type" value="Genomic_DNA"/>
</dbReference>
<dbReference type="InParanoid" id="A0A420XQW7"/>
<dbReference type="GO" id="GO:0006352">
    <property type="term" value="P:DNA-templated transcription initiation"/>
    <property type="evidence" value="ECO:0007669"/>
    <property type="project" value="InterPro"/>
</dbReference>
<evidence type="ECO:0000259" key="6">
    <source>
        <dbReference type="Pfam" id="PF04542"/>
    </source>
</evidence>
<keyword evidence="9" id="KW-1185">Reference proteome</keyword>
<organism evidence="8 9">
    <name type="scientific">Motilibacter peucedani</name>
    <dbReference type="NCBI Taxonomy" id="598650"/>
    <lineage>
        <taxon>Bacteria</taxon>
        <taxon>Bacillati</taxon>
        <taxon>Actinomycetota</taxon>
        <taxon>Actinomycetes</taxon>
        <taxon>Motilibacterales</taxon>
        <taxon>Motilibacteraceae</taxon>
        <taxon>Motilibacter</taxon>
    </lineage>
</organism>
<dbReference type="InterPro" id="IPR007627">
    <property type="entry name" value="RNA_pol_sigma70_r2"/>
</dbReference>
<dbReference type="SUPFAM" id="SSF88659">
    <property type="entry name" value="Sigma3 and sigma4 domains of RNA polymerase sigma factors"/>
    <property type="match status" value="1"/>
</dbReference>
<evidence type="ECO:0000256" key="2">
    <source>
        <dbReference type="ARBA" id="ARBA00023015"/>
    </source>
</evidence>
<sequence length="173" mass="18679">MDERAPSIAELYDACYRRLVAQLFALTADLAAAQDAVQEAFVKALSSPQSIARADNPEAWLRTVAVNSARSRWRRLRHLDRLLGVGRTGVAEAAPALSPDHVAVVSALRGIPREQREAIALHHVADLPVSEVAALLDVPVGTVKARLSRGRARLAQLLADDERTVDPAEVARG</sequence>
<dbReference type="InterPro" id="IPR036388">
    <property type="entry name" value="WH-like_DNA-bd_sf"/>
</dbReference>
<dbReference type="InterPro" id="IPR039425">
    <property type="entry name" value="RNA_pol_sigma-70-like"/>
</dbReference>
<evidence type="ECO:0000259" key="7">
    <source>
        <dbReference type="Pfam" id="PF08281"/>
    </source>
</evidence>
<dbReference type="InterPro" id="IPR013249">
    <property type="entry name" value="RNA_pol_sigma70_r4_t2"/>
</dbReference>
<keyword evidence="2" id="KW-0805">Transcription regulation</keyword>
<dbReference type="InterPro" id="IPR014284">
    <property type="entry name" value="RNA_pol_sigma-70_dom"/>
</dbReference>
<keyword evidence="5" id="KW-0804">Transcription</keyword>
<evidence type="ECO:0000256" key="3">
    <source>
        <dbReference type="ARBA" id="ARBA00023082"/>
    </source>
</evidence>
<dbReference type="AlphaFoldDB" id="A0A420XQW7"/>
<dbReference type="InterPro" id="IPR013324">
    <property type="entry name" value="RNA_pol_sigma_r3/r4-like"/>
</dbReference>
<dbReference type="Gene3D" id="1.10.1740.10">
    <property type="match status" value="1"/>
</dbReference>
<evidence type="ECO:0000256" key="4">
    <source>
        <dbReference type="ARBA" id="ARBA00023125"/>
    </source>
</evidence>
<dbReference type="CDD" id="cd06171">
    <property type="entry name" value="Sigma70_r4"/>
    <property type="match status" value="1"/>
</dbReference>
<evidence type="ECO:0000256" key="5">
    <source>
        <dbReference type="ARBA" id="ARBA00023163"/>
    </source>
</evidence>